<feature type="domain" description="N-acetyltransferase" evidence="1">
    <location>
        <begin position="114"/>
        <end position="200"/>
    </location>
</feature>
<dbReference type="RefSeq" id="WP_136452634.1">
    <property type="nucleotide sequence ID" value="NZ_SSWH01000001.1"/>
</dbReference>
<dbReference type="InterPro" id="IPR031165">
    <property type="entry name" value="GNAT_YJDJ"/>
</dbReference>
<organism evidence="2 3">
    <name type="scientific">Arthrobacter echini</name>
    <dbReference type="NCBI Taxonomy" id="1529066"/>
    <lineage>
        <taxon>Bacteria</taxon>
        <taxon>Bacillati</taxon>
        <taxon>Actinomycetota</taxon>
        <taxon>Actinomycetes</taxon>
        <taxon>Micrococcales</taxon>
        <taxon>Micrococcaceae</taxon>
        <taxon>Arthrobacter</taxon>
    </lineage>
</organism>
<dbReference type="Pfam" id="PF14542">
    <property type="entry name" value="Acetyltransf_CG"/>
    <property type="match status" value="1"/>
</dbReference>
<dbReference type="InterPro" id="IPR016181">
    <property type="entry name" value="Acyl_CoA_acyltransferase"/>
</dbReference>
<keyword evidence="3" id="KW-1185">Reference proteome</keyword>
<dbReference type="OrthoDB" id="4948820at2"/>
<evidence type="ECO:0000259" key="1">
    <source>
        <dbReference type="PROSITE" id="PS51729"/>
    </source>
</evidence>
<dbReference type="Gene3D" id="3.40.630.30">
    <property type="match status" value="1"/>
</dbReference>
<reference evidence="2 3" key="1">
    <citation type="submission" date="2019-04" db="EMBL/GenBank/DDBJ databases">
        <authorList>
            <person name="Liu Q."/>
            <person name="Xin Y.-H."/>
        </authorList>
    </citation>
    <scope>NUCLEOTIDE SEQUENCE [LARGE SCALE GENOMIC DNA]</scope>
    <source>
        <strain evidence="2 3">AM23</strain>
    </source>
</reference>
<dbReference type="EMBL" id="SSWH01000001">
    <property type="protein sequence ID" value="THJ68532.1"/>
    <property type="molecule type" value="Genomic_DNA"/>
</dbReference>
<dbReference type="Proteomes" id="UP000305233">
    <property type="component" value="Unassembled WGS sequence"/>
</dbReference>
<protein>
    <submittedName>
        <fullName evidence="2">N-acetyltransferase</fullName>
    </submittedName>
</protein>
<dbReference type="AlphaFoldDB" id="A0A4S5EAA3"/>
<dbReference type="SUPFAM" id="SSF55729">
    <property type="entry name" value="Acyl-CoA N-acyltransferases (Nat)"/>
    <property type="match status" value="1"/>
</dbReference>
<sequence length="203" mass="23095">MTEPVIVLDTATADVQADQELTPAHLENTSPATVPPTRREREAQWLACAVRAEDLTAMSLADLRIMATRMFRLLDTDDPPIKAHERYLAAVEEIEARVRREPEVDDGRDRTVFKDSAFTSRFELYLDGYLTTYLRYLIVGGQLTLRSLVEKPGFEDKGFDRLLVRHALLNAHRRRLSVVAACPEAQTFLEQNPQYRTLARIPG</sequence>
<dbReference type="GO" id="GO:0016740">
    <property type="term" value="F:transferase activity"/>
    <property type="evidence" value="ECO:0007669"/>
    <property type="project" value="UniProtKB-KW"/>
</dbReference>
<name>A0A4S5EAA3_9MICC</name>
<keyword evidence="2" id="KW-0808">Transferase</keyword>
<gene>
    <name evidence="2" type="ORF">E8P82_01045</name>
</gene>
<accession>A0A4S5EAA3</accession>
<evidence type="ECO:0000313" key="3">
    <source>
        <dbReference type="Proteomes" id="UP000305233"/>
    </source>
</evidence>
<proteinExistence type="predicted"/>
<evidence type="ECO:0000313" key="2">
    <source>
        <dbReference type="EMBL" id="THJ68532.1"/>
    </source>
</evidence>
<dbReference type="PROSITE" id="PS51729">
    <property type="entry name" value="GNAT_YJDJ"/>
    <property type="match status" value="1"/>
</dbReference>
<comment type="caution">
    <text evidence="2">The sequence shown here is derived from an EMBL/GenBank/DDBJ whole genome shotgun (WGS) entry which is preliminary data.</text>
</comment>